<name>A0ABU0X7I3_9PSEU</name>
<reference evidence="1 2" key="1">
    <citation type="submission" date="2017-06" db="EMBL/GenBank/DDBJ databases">
        <title>Cultured bacterium strain Saccharothrix yanglingensis Hhs.015.</title>
        <authorList>
            <person name="Xia Y."/>
        </authorList>
    </citation>
    <scope>NUCLEOTIDE SEQUENCE [LARGE SCALE GENOMIC DNA]</scope>
    <source>
        <strain evidence="1 2">Hhs.015</strain>
    </source>
</reference>
<evidence type="ECO:0000313" key="2">
    <source>
        <dbReference type="Proteomes" id="UP001225605"/>
    </source>
</evidence>
<protein>
    <submittedName>
        <fullName evidence="1">Uncharacterized protein</fullName>
    </submittedName>
</protein>
<dbReference type="RefSeq" id="WP_306749713.1">
    <property type="nucleotide sequence ID" value="NZ_NSDM01000015.1"/>
</dbReference>
<keyword evidence="2" id="KW-1185">Reference proteome</keyword>
<sequence length="159" mass="17540">MDVRHPTVLHPTVRRTWRARLPVEFSHFVLFDFTGHFSPASLDPTTDSRWTGRSGDGGALFHADDHNLEADVLVALHDTEPPPDGIEEHSYSGTLRTDTGSLVLAASTASPGDITVELPAPGSYRLRAHRLPDLIDTSLGDEARCEQWIVHLWPDPTTT</sequence>
<accession>A0ABU0X7I3</accession>
<gene>
    <name evidence="1" type="ORF">CKY47_29750</name>
</gene>
<dbReference type="EMBL" id="NSDM01000015">
    <property type="protein sequence ID" value="MDQ2588076.1"/>
    <property type="molecule type" value="Genomic_DNA"/>
</dbReference>
<evidence type="ECO:0000313" key="1">
    <source>
        <dbReference type="EMBL" id="MDQ2588076.1"/>
    </source>
</evidence>
<proteinExistence type="predicted"/>
<dbReference type="Proteomes" id="UP001225605">
    <property type="component" value="Unassembled WGS sequence"/>
</dbReference>
<comment type="caution">
    <text evidence="1">The sequence shown here is derived from an EMBL/GenBank/DDBJ whole genome shotgun (WGS) entry which is preliminary data.</text>
</comment>
<organism evidence="1 2">
    <name type="scientific">Saccharothrix yanglingensis</name>
    <dbReference type="NCBI Taxonomy" id="659496"/>
    <lineage>
        <taxon>Bacteria</taxon>
        <taxon>Bacillati</taxon>
        <taxon>Actinomycetota</taxon>
        <taxon>Actinomycetes</taxon>
        <taxon>Pseudonocardiales</taxon>
        <taxon>Pseudonocardiaceae</taxon>
        <taxon>Saccharothrix</taxon>
    </lineage>
</organism>